<organism evidence="2 3">
    <name type="scientific">Flagellimonas sediminis</name>
    <dbReference type="NCBI Taxonomy" id="2696468"/>
    <lineage>
        <taxon>Bacteria</taxon>
        <taxon>Pseudomonadati</taxon>
        <taxon>Bacteroidota</taxon>
        <taxon>Flavobacteriia</taxon>
        <taxon>Flavobacteriales</taxon>
        <taxon>Flavobacteriaceae</taxon>
        <taxon>Flagellimonas</taxon>
    </lineage>
</organism>
<dbReference type="Proteomes" id="UP000468707">
    <property type="component" value="Unassembled WGS sequence"/>
</dbReference>
<evidence type="ECO:0000313" key="2">
    <source>
        <dbReference type="EMBL" id="NDV43519.1"/>
    </source>
</evidence>
<evidence type="ECO:0000256" key="1">
    <source>
        <dbReference type="SAM" id="SignalP"/>
    </source>
</evidence>
<comment type="caution">
    <text evidence="2">The sequence shown here is derived from an EMBL/GenBank/DDBJ whole genome shotgun (WGS) entry which is preliminary data.</text>
</comment>
<proteinExistence type="predicted"/>
<dbReference type="AlphaFoldDB" id="A0A6I5KUT8"/>
<evidence type="ECO:0000313" key="3">
    <source>
        <dbReference type="Proteomes" id="UP000468707"/>
    </source>
</evidence>
<feature type="chain" id="PRO_5026298267" description="Carboxypeptidase regulatory-like domain-containing protein" evidence="1">
    <location>
        <begin position="19"/>
        <end position="589"/>
    </location>
</feature>
<evidence type="ECO:0008006" key="4">
    <source>
        <dbReference type="Google" id="ProtNLM"/>
    </source>
</evidence>
<name>A0A6I5KUT8_9FLAO</name>
<dbReference type="EMBL" id="JAAAMI010000004">
    <property type="protein sequence ID" value="NDV43519.1"/>
    <property type="molecule type" value="Genomic_DNA"/>
</dbReference>
<keyword evidence="1" id="KW-0732">Signal</keyword>
<protein>
    <recommendedName>
        <fullName evidence="4">Carboxypeptidase regulatory-like domain-containing protein</fullName>
    </recommendedName>
</protein>
<sequence length="589" mass="67463">MKKHFILLFVFCAIGSIAQGQYVIKDNEELQNLKNLPEEKVFVHHTGPVVFVGEYVHYAFYCFNAQTNKASNISYVGYVALVNEKGEYVHEEKIRLEKGLAQGDFFLNTEIPSGHYKLLGYTQWMKNNGLQQVFKDDIVIINPYQVDQQGLQGEHMESEVSYQDVVKVSDSSIIQIRFDKEQFGTREKVKLALRNYKGPLGYGNFTIRIQKKSPFQISQSMNAMEYGTVYLNVANQIDKQVGDSLFLPEQRGELLFGKVTDQASGEPVDNAKMVISVPGEEFLLQFATTDPEGNFYTYLRKDYKVPQTVIQAKDLRQPLNVKLLQTAKLDVAGLNFGRFTLKPEYAEIIKKRSVYNQIENQFFAVKPDSVLLGLPIDPFDGGIPETIDLDEYTRFPTLQETLVELLKYAGYRNGPDGDYIRIAQDLQTYNEKTNDFPAIVLIDGVFIPHHETIKEFDARKIKTISLIRDQFALADRDYQGMMVIKTIEGDFYKTYAPEHGINVPIEKPQPKKNYYRQRYDMVDTASDNIPDYRNLLFWEPHVELEGDALEFEFYTSDLTGNFDVIVDGFTSYGKPITVYKSISVGDESQ</sequence>
<gene>
    <name evidence="2" type="ORF">GTK07_09300</name>
</gene>
<feature type="signal peptide" evidence="1">
    <location>
        <begin position="1"/>
        <end position="18"/>
    </location>
</feature>
<reference evidence="2 3" key="1">
    <citation type="submission" date="2020-01" db="EMBL/GenBank/DDBJ databases">
        <title>Muricauda sediminis sp.nov. 40Bstr401.</title>
        <authorList>
            <person name="Xue Z."/>
            <person name="Zhu S."/>
            <person name="Ren N."/>
            <person name="Chen T."/>
            <person name="Chen X."/>
            <person name="Chen J."/>
            <person name="Yang J."/>
        </authorList>
    </citation>
    <scope>NUCLEOTIDE SEQUENCE [LARGE SCALE GENOMIC DNA]</scope>
    <source>
        <strain evidence="2 3">40Bstr401</strain>
    </source>
</reference>
<keyword evidence="3" id="KW-1185">Reference proteome</keyword>
<dbReference type="RefSeq" id="WP_163634984.1">
    <property type="nucleotide sequence ID" value="NZ_JAAAMI010000004.1"/>
</dbReference>
<accession>A0A6I5KUT8</accession>